<protein>
    <recommendedName>
        <fullName evidence="4">Mitoregulin</fullName>
    </recommendedName>
</protein>
<evidence type="ECO:0008006" key="4">
    <source>
        <dbReference type="Google" id="ProtNLM"/>
    </source>
</evidence>
<dbReference type="Bgee" id="ENSMODG00000050900">
    <property type="expression patterns" value="Expressed in skeletal muscle tissue and 6 other cell types or tissues"/>
</dbReference>
<feature type="transmembrane region" description="Helical" evidence="1">
    <location>
        <begin position="15"/>
        <end position="34"/>
    </location>
</feature>
<dbReference type="PANTHER" id="PTHR37154:SF1">
    <property type="entry name" value="MITOREGULIN"/>
    <property type="match status" value="1"/>
</dbReference>
<dbReference type="AlphaFoldDB" id="A0A5F8H9X5"/>
<dbReference type="Ensembl" id="ENSMODT00000079142.1">
    <property type="protein sequence ID" value="ENSMODP00000056404.1"/>
    <property type="gene ID" value="ENSMODG00000050900.1"/>
</dbReference>
<sequence>MFDEWLFLQIRTLQIRMMSFASGFFIGWQACRLWRRFLNWWKGRLQEQLQETQRRLDIY</sequence>
<dbReference type="InterPro" id="IPR038778">
    <property type="entry name" value="Mtln"/>
</dbReference>
<keyword evidence="1" id="KW-0472">Membrane</keyword>
<dbReference type="FunCoup" id="A0A5F8H9X5">
    <property type="interactions" value="136"/>
</dbReference>
<dbReference type="OMA" id="IRMMSFA"/>
<accession>A0A5F8H9X5</accession>
<reference evidence="2 3" key="1">
    <citation type="journal article" date="2007" name="Nature">
        <title>Genome of the marsupial Monodelphis domestica reveals innovation in non-coding sequences.</title>
        <authorList>
            <person name="Mikkelsen T.S."/>
            <person name="Wakefield M.J."/>
            <person name="Aken B."/>
            <person name="Amemiya C.T."/>
            <person name="Chang J.L."/>
            <person name="Duke S."/>
            <person name="Garber M."/>
            <person name="Gentles A.J."/>
            <person name="Goodstadt L."/>
            <person name="Heger A."/>
            <person name="Jurka J."/>
            <person name="Kamal M."/>
            <person name="Mauceli E."/>
            <person name="Searle S.M."/>
            <person name="Sharpe T."/>
            <person name="Baker M.L."/>
            <person name="Batzer M.A."/>
            <person name="Benos P.V."/>
            <person name="Belov K."/>
            <person name="Clamp M."/>
            <person name="Cook A."/>
            <person name="Cuff J."/>
            <person name="Das R."/>
            <person name="Davidow L."/>
            <person name="Deakin J.E."/>
            <person name="Fazzari M.J."/>
            <person name="Glass J.L."/>
            <person name="Grabherr M."/>
            <person name="Greally J.M."/>
            <person name="Gu W."/>
            <person name="Hore T.A."/>
            <person name="Huttley G.A."/>
            <person name="Kleber M."/>
            <person name="Jirtle R.L."/>
            <person name="Koina E."/>
            <person name="Lee J.T."/>
            <person name="Mahony S."/>
            <person name="Marra M.A."/>
            <person name="Miller R.D."/>
            <person name="Nicholls R.D."/>
            <person name="Oda M."/>
            <person name="Papenfuss A.T."/>
            <person name="Parra Z.E."/>
            <person name="Pollock D.D."/>
            <person name="Ray D.A."/>
            <person name="Schein J.E."/>
            <person name="Speed T.P."/>
            <person name="Thompson K."/>
            <person name="VandeBerg J.L."/>
            <person name="Wade C.M."/>
            <person name="Walker J.A."/>
            <person name="Waters P.D."/>
            <person name="Webber C."/>
            <person name="Weidman J.R."/>
            <person name="Xie X."/>
            <person name="Zody M.C."/>
            <person name="Baldwin J."/>
            <person name="Abdouelleil A."/>
            <person name="Abdulkadir J."/>
            <person name="Abebe A."/>
            <person name="Abera B."/>
            <person name="Abreu J."/>
            <person name="Acer S.C."/>
            <person name="Aftuck L."/>
            <person name="Alexander A."/>
            <person name="An P."/>
            <person name="Anderson E."/>
            <person name="Anderson S."/>
            <person name="Arachi H."/>
            <person name="Azer M."/>
            <person name="Bachantsang P."/>
            <person name="Barry A."/>
            <person name="Bayul T."/>
            <person name="Berlin A."/>
            <person name="Bessette D."/>
            <person name="Bloom T."/>
            <person name="Bloom T."/>
            <person name="Boguslavskiy L."/>
            <person name="Bonnet C."/>
            <person name="Boukhgalter B."/>
            <person name="Bourzgui I."/>
            <person name="Brown A."/>
            <person name="Cahill P."/>
            <person name="Channer S."/>
            <person name="Cheshatsang Y."/>
            <person name="Chuda L."/>
            <person name="Citroen M."/>
            <person name="Collymore A."/>
            <person name="Cooke P."/>
            <person name="Costello M."/>
            <person name="D'Aco K."/>
            <person name="Daza R."/>
            <person name="De Haan G."/>
            <person name="DeGray S."/>
            <person name="DeMaso C."/>
            <person name="Dhargay N."/>
            <person name="Dooley K."/>
            <person name="Dooley E."/>
            <person name="Doricent M."/>
            <person name="Dorje P."/>
            <person name="Dorjee K."/>
            <person name="Dupes A."/>
            <person name="Elong R."/>
            <person name="Falk J."/>
            <person name="Farina A."/>
            <person name="Faro S."/>
            <person name="Ferguson D."/>
            <person name="Fisher S."/>
            <person name="Foley C.D."/>
            <person name="Franke A."/>
            <person name="Friedrich D."/>
            <person name="Gadbois L."/>
            <person name="Gearin G."/>
            <person name="Gearin C.R."/>
            <person name="Giannoukos G."/>
            <person name="Goode T."/>
            <person name="Graham J."/>
            <person name="Grandbois E."/>
            <person name="Grewal S."/>
            <person name="Gyaltsen K."/>
            <person name="Hafez N."/>
            <person name="Hagos B."/>
            <person name="Hall J."/>
            <person name="Henson C."/>
            <person name="Hollinger A."/>
            <person name="Honan T."/>
            <person name="Huard M.D."/>
            <person name="Hughes L."/>
            <person name="Hurhula B."/>
            <person name="Husby M.E."/>
            <person name="Kamat A."/>
            <person name="Kanga B."/>
            <person name="Kashin S."/>
            <person name="Khazanovich D."/>
            <person name="Kisner P."/>
            <person name="Lance K."/>
            <person name="Lara M."/>
            <person name="Lee W."/>
            <person name="Lennon N."/>
            <person name="Letendre F."/>
            <person name="LeVine R."/>
            <person name="Lipovsky A."/>
            <person name="Liu X."/>
            <person name="Liu J."/>
            <person name="Liu S."/>
            <person name="Lokyitsang T."/>
            <person name="Lokyitsang Y."/>
            <person name="Lubonja R."/>
            <person name="Lui A."/>
            <person name="MacDonald P."/>
            <person name="Magnisalis V."/>
            <person name="Maru K."/>
            <person name="Matthews C."/>
            <person name="McCusker W."/>
            <person name="McDonough S."/>
            <person name="Mehta T."/>
            <person name="Meldrim J."/>
            <person name="Meneus L."/>
            <person name="Mihai O."/>
            <person name="Mihalev A."/>
            <person name="Mihova T."/>
            <person name="Mittelman R."/>
            <person name="Mlenga V."/>
            <person name="Montmayeur A."/>
            <person name="Mulrain L."/>
            <person name="Navidi A."/>
            <person name="Naylor J."/>
            <person name="Negash T."/>
            <person name="Nguyen T."/>
            <person name="Nguyen N."/>
            <person name="Nicol R."/>
            <person name="Norbu C."/>
            <person name="Norbu N."/>
            <person name="Novod N."/>
            <person name="O'Neill B."/>
            <person name="Osman S."/>
            <person name="Markiewicz E."/>
            <person name="Oyono O.L."/>
            <person name="Patti C."/>
            <person name="Phunkhang P."/>
            <person name="Pierre F."/>
            <person name="Priest M."/>
            <person name="Raghuraman S."/>
            <person name="Rege F."/>
            <person name="Reyes R."/>
            <person name="Rise C."/>
            <person name="Rogov P."/>
            <person name="Ross K."/>
            <person name="Ryan E."/>
            <person name="Settipalli S."/>
            <person name="Shea T."/>
            <person name="Sherpa N."/>
            <person name="Shi L."/>
            <person name="Shih D."/>
            <person name="Sparrow T."/>
            <person name="Spaulding J."/>
            <person name="Stalker J."/>
            <person name="Stange-Thomann N."/>
            <person name="Stavropoulos S."/>
            <person name="Stone C."/>
            <person name="Strader C."/>
            <person name="Tesfaye S."/>
            <person name="Thomson T."/>
            <person name="Thoulutsang Y."/>
            <person name="Thoulutsang D."/>
            <person name="Topham K."/>
            <person name="Topping I."/>
            <person name="Tsamla T."/>
            <person name="Vassiliev H."/>
            <person name="Vo A."/>
            <person name="Wangchuk T."/>
            <person name="Wangdi T."/>
            <person name="Weiand M."/>
            <person name="Wilkinson J."/>
            <person name="Wilson A."/>
            <person name="Yadav S."/>
            <person name="Young G."/>
            <person name="Yu Q."/>
            <person name="Zembek L."/>
            <person name="Zhong D."/>
            <person name="Zimmer A."/>
            <person name="Zwirko Z."/>
            <person name="Jaffe D.B."/>
            <person name="Alvarez P."/>
            <person name="Brockman W."/>
            <person name="Butler J."/>
            <person name="Chin C."/>
            <person name="Gnerre S."/>
            <person name="MacCallum I."/>
            <person name="Graves J.A."/>
            <person name="Ponting C.P."/>
            <person name="Breen M."/>
            <person name="Samollow P.B."/>
            <person name="Lander E.S."/>
            <person name="Lindblad-Toh K."/>
        </authorList>
    </citation>
    <scope>NUCLEOTIDE SEQUENCE [LARGE SCALE GENOMIC DNA]</scope>
</reference>
<keyword evidence="3" id="KW-1185">Reference proteome</keyword>
<dbReference type="PANTHER" id="PTHR37154">
    <property type="entry name" value="MITOREGULIN"/>
    <property type="match status" value="1"/>
</dbReference>
<evidence type="ECO:0000256" key="1">
    <source>
        <dbReference type="SAM" id="Phobius"/>
    </source>
</evidence>
<dbReference type="Proteomes" id="UP000002280">
    <property type="component" value="Chromosome 4"/>
</dbReference>
<dbReference type="Pfam" id="PF22002">
    <property type="entry name" value="MTLN"/>
    <property type="match status" value="1"/>
</dbReference>
<evidence type="ECO:0000313" key="2">
    <source>
        <dbReference type="Ensembl" id="ENSMODP00000056404.1"/>
    </source>
</evidence>
<keyword evidence="1" id="KW-1133">Transmembrane helix</keyword>
<proteinExistence type="predicted"/>
<evidence type="ECO:0000313" key="3">
    <source>
        <dbReference type="Proteomes" id="UP000002280"/>
    </source>
</evidence>
<reference evidence="2" key="2">
    <citation type="submission" date="2025-08" db="UniProtKB">
        <authorList>
            <consortium name="Ensembl"/>
        </authorList>
    </citation>
    <scope>IDENTIFICATION</scope>
</reference>
<organism evidence="2 3">
    <name type="scientific">Monodelphis domestica</name>
    <name type="common">Gray short-tailed opossum</name>
    <dbReference type="NCBI Taxonomy" id="13616"/>
    <lineage>
        <taxon>Eukaryota</taxon>
        <taxon>Metazoa</taxon>
        <taxon>Chordata</taxon>
        <taxon>Craniata</taxon>
        <taxon>Vertebrata</taxon>
        <taxon>Euteleostomi</taxon>
        <taxon>Mammalia</taxon>
        <taxon>Metatheria</taxon>
        <taxon>Didelphimorphia</taxon>
        <taxon>Didelphidae</taxon>
        <taxon>Monodelphis</taxon>
    </lineage>
</organism>
<reference evidence="2" key="3">
    <citation type="submission" date="2025-09" db="UniProtKB">
        <authorList>
            <consortium name="Ensembl"/>
        </authorList>
    </citation>
    <scope>IDENTIFICATION</scope>
</reference>
<dbReference type="InParanoid" id="A0A5F8H9X5"/>
<keyword evidence="1" id="KW-0812">Transmembrane</keyword>
<name>A0A5F8H9X5_MONDO</name>
<dbReference type="GeneTree" id="ENSGT00970000198394"/>